<proteinExistence type="predicted"/>
<organism evidence="1">
    <name type="scientific">Pseudomonas fluorescens (strain SBW25)</name>
    <dbReference type="NCBI Taxonomy" id="216595"/>
    <lineage>
        <taxon>Bacteria</taxon>
        <taxon>Pseudomonadati</taxon>
        <taxon>Pseudomonadota</taxon>
        <taxon>Gammaproteobacteria</taxon>
        <taxon>Pseudomonadales</taxon>
        <taxon>Pseudomonadaceae</taxon>
        <taxon>Pseudomonas</taxon>
    </lineage>
</organism>
<name>A0A0G4E5M0_PSEFS</name>
<dbReference type="AlphaFoldDB" id="A0A0G4E5M0"/>
<geneLocation type="plasmid" evidence="1">
    <name>pQBR55</name>
</geneLocation>
<dbReference type="EMBL" id="LN713927">
    <property type="protein sequence ID" value="CEK42505.1"/>
    <property type="molecule type" value="Genomic_DNA"/>
</dbReference>
<reference evidence="1" key="2">
    <citation type="submission" date="2015-06" db="EMBL/GenBank/DDBJ databases">
        <title>Environmentally co-occuring mercury resistance plasmids are genetically and phenotypically diverse and confer variable context-dependent fitness effects.</title>
        <authorList>
            <person name="Hall J.P.J."/>
            <person name="Harrison E."/>
            <person name="Lilley A.K."/>
            <person name="Paterson S."/>
            <person name="Spiers A.J."/>
            <person name="Brockhurst M.A."/>
        </authorList>
    </citation>
    <scope>NUCLEOTIDE SEQUENCE [LARGE SCALE GENOMIC DNA]</scope>
    <source>
        <strain evidence="1">SBW25</strain>
        <plasmid evidence="1">pQBR55</plasmid>
    </source>
</reference>
<keyword evidence="1" id="KW-0614">Plasmid</keyword>
<accession>A0A0G4E5M0</accession>
<protein>
    <submittedName>
        <fullName evidence="1">Uncharacterized protein</fullName>
    </submittedName>
</protein>
<evidence type="ECO:0000313" key="1">
    <source>
        <dbReference type="EMBL" id="CEK42505.1"/>
    </source>
</evidence>
<reference evidence="1" key="1">
    <citation type="submission" date="2014-12" db="EMBL/GenBank/DDBJ databases">
        <authorList>
            <person name="Hall J."/>
        </authorList>
    </citation>
    <scope>NUCLEOTIDE SEQUENCE [LARGE SCALE GENOMIC DNA]</scope>
    <source>
        <strain evidence="1">SBW25</strain>
        <plasmid evidence="1">pQBR55</plasmid>
    </source>
</reference>
<sequence length="58" mass="6470">MICESIVGRDNVPSNDTRYCLPVTLDQLQSLQSILDAVSAREANPDAEVFHLLEVVRK</sequence>
<gene>
    <name evidence="1" type="ORF">PQBR55_0126</name>
</gene>